<dbReference type="AlphaFoldDB" id="A0AAU6VBG6"/>
<reference evidence="4" key="1">
    <citation type="submission" date="2022-03" db="EMBL/GenBank/DDBJ databases">
        <title>Sea Food Isolates.</title>
        <authorList>
            <person name="Li c."/>
        </authorList>
    </citation>
    <scope>NUCLEOTIDE SEQUENCE</scope>
    <source>
        <strain evidence="4">19MO03SA05</strain>
    </source>
</reference>
<feature type="compositionally biased region" description="Basic and acidic residues" evidence="2">
    <location>
        <begin position="69"/>
        <end position="86"/>
    </location>
</feature>
<evidence type="ECO:0000256" key="2">
    <source>
        <dbReference type="SAM" id="MobiDB-lite"/>
    </source>
</evidence>
<dbReference type="NCBIfam" id="TIGR01760">
    <property type="entry name" value="tape_meas_TP901"/>
    <property type="match status" value="1"/>
</dbReference>
<feature type="domain" description="Phage tail tape measure protein" evidence="3">
    <location>
        <begin position="295"/>
        <end position="488"/>
    </location>
</feature>
<evidence type="ECO:0000259" key="3">
    <source>
        <dbReference type="Pfam" id="PF10145"/>
    </source>
</evidence>
<dbReference type="Pfam" id="PF10145">
    <property type="entry name" value="PhageMin_Tail"/>
    <property type="match status" value="1"/>
</dbReference>
<evidence type="ECO:0000256" key="1">
    <source>
        <dbReference type="ARBA" id="ARBA00022612"/>
    </source>
</evidence>
<feature type="region of interest" description="Disordered" evidence="2">
    <location>
        <begin position="69"/>
        <end position="95"/>
    </location>
</feature>
<sequence>MSEKISLILDTTVKGVEDITSTTSAAERLTAAIEMQRGEVISLNSQLKKVEGYQSAIKRMEKLREQSKKAETSVGELGRKLQESRAHTNNLKVAQSQTQAEIRGLNNELKSASGEGAVQLQNRLHQAQNRLESLNLEMHQGKVKTSELNSAYKKANQRVTELNNKKDQQRNKLRGLGAELKASGINTKRLGDEQQRLEKQADKATSAIARQNARMKEMQSIQSRIDTRNAKLGEIKGEATSLAVAAAPVAATLWSAVKNESSFADVKKVVDMSPEEAAAMRQWSLKTSSTKEGGGLGANDINAMLAAGGRSGIKDLSDLQSFVLDSTMMGVAFDMEASQAGKTLSDFKAALNLDQQGALSLAGMINYMAADSNMDPKQLASVMAREGATAKLAGFSNNDAAALATTMIATGMSEERVSTAVKNISGRLTLGEAASGNQKKALSAIGFDAGSLAASMQDDAAGSLLEVLDAIKAAPLEEQSALISQIFGEEVKGAVAALAGNTGEFVRLRKLANESEEVHLNSLKKEFDARVNTSEVGIQQFVNKLNRLSVIIGTAILPALNWVLQPLGEGVDMLSNFAEANQGVTAAVGIGIAAFIALKGAMLAGKAASLIFGNTLDKGRLFRKGLNRETNESGRAAQFAARQFSRLNQTLMASGRGSMARGGMRGAGRRRSVASNRPAPHRSRSRNPLAKAYNFASSAMTARSHALPMSLAGGALAMMPVPALAQDAVDIGGDIAKGGLGRFLRPLSIAMSATNMASALVDGDKKTAIEEGGGLLGGLGGASLGAAIGTAILPGIGTVVGGLAGSLIGDYAGEWFGGWVGEKITKSEKSSESEQSLNSYVKINDLTSEHKQSNHQLNELAGSTINTIDKDSLNTVNSRITKDENTQNSIVSTQGESVRNLNSYVRVDEPNSDRKEKDQLTEVVKISSMLDERAAFSEKPLSWQGGSFSWLMGEPQDRLTSSDTVRERIEEKEKKESIARSQAPIQIGAPQIQINAAPGMDEKQLAVLVAQQVSDALQRDLGMAGLSIDESLSISAIDRS</sequence>
<dbReference type="InterPro" id="IPR010090">
    <property type="entry name" value="Phage_tape_meas"/>
</dbReference>
<keyword evidence="1" id="KW-1188">Viral release from host cell</keyword>
<accession>A0AAU6VBG6</accession>
<proteinExistence type="predicted"/>
<dbReference type="PANTHER" id="PTHR37813:SF1">
    <property type="entry name" value="FELS-2 PROPHAGE PROTEIN"/>
    <property type="match status" value="1"/>
</dbReference>
<dbReference type="EMBL" id="CP095350">
    <property type="protein sequence ID" value="XAG83410.1"/>
    <property type="molecule type" value="Genomic_DNA"/>
</dbReference>
<evidence type="ECO:0000313" key="4">
    <source>
        <dbReference type="EMBL" id="XAG83410.1"/>
    </source>
</evidence>
<dbReference type="PANTHER" id="PTHR37813">
    <property type="entry name" value="FELS-2 PROPHAGE PROTEIN"/>
    <property type="match status" value="1"/>
</dbReference>
<gene>
    <name evidence="4" type="ORF">MRM63_07360</name>
</gene>
<protein>
    <submittedName>
        <fullName evidence="4">Phage tail tape measure protein</fullName>
    </submittedName>
</protein>
<name>A0AAU6VBG6_UNCXX</name>
<feature type="region of interest" description="Disordered" evidence="2">
    <location>
        <begin position="655"/>
        <end position="687"/>
    </location>
</feature>
<organism evidence="4">
    <name type="scientific">bacterium 19MO03SA05</name>
    <dbReference type="NCBI Taxonomy" id="2920620"/>
    <lineage>
        <taxon>Bacteria</taxon>
    </lineage>
</organism>